<evidence type="ECO:0000313" key="2">
    <source>
        <dbReference type="Proteomes" id="UP000816034"/>
    </source>
</evidence>
<dbReference type="GeneID" id="68092784"/>
<dbReference type="InterPro" id="IPR011990">
    <property type="entry name" value="TPR-like_helical_dom_sf"/>
</dbReference>
<comment type="caution">
    <text evidence="1">The sequence shown here is derived from an EMBL/GenBank/DDBJ whole genome shotgun (WGS) entry which is preliminary data.</text>
</comment>
<dbReference type="Proteomes" id="UP000816034">
    <property type="component" value="Unassembled WGS sequence"/>
</dbReference>
<dbReference type="SUPFAM" id="SSF48452">
    <property type="entry name" value="TPR-like"/>
    <property type="match status" value="1"/>
</dbReference>
<organism evidence="1 2">
    <name type="scientific">Naegleria lovaniensis</name>
    <name type="common">Amoeba</name>
    <dbReference type="NCBI Taxonomy" id="51637"/>
    <lineage>
        <taxon>Eukaryota</taxon>
        <taxon>Discoba</taxon>
        <taxon>Heterolobosea</taxon>
        <taxon>Tetramitia</taxon>
        <taxon>Eutetramitia</taxon>
        <taxon>Vahlkampfiidae</taxon>
        <taxon>Naegleria</taxon>
    </lineage>
</organism>
<keyword evidence="2" id="KW-1185">Reference proteome</keyword>
<dbReference type="AlphaFoldDB" id="A0AA88KNZ4"/>
<name>A0AA88KNZ4_NAELO</name>
<dbReference type="EMBL" id="PYSW02000009">
    <property type="protein sequence ID" value="KAG2388883.1"/>
    <property type="molecule type" value="Genomic_DNA"/>
</dbReference>
<reference evidence="1 2" key="1">
    <citation type="journal article" date="2018" name="BMC Genomics">
        <title>The genome of Naegleria lovaniensis, the basis for a comparative approach to unravel pathogenicity factors of the human pathogenic amoeba N. fowleri.</title>
        <authorList>
            <person name="Liechti N."/>
            <person name="Schurch N."/>
            <person name="Bruggmann R."/>
            <person name="Wittwer M."/>
        </authorList>
    </citation>
    <scope>NUCLEOTIDE SEQUENCE [LARGE SCALE GENOMIC DNA]</scope>
    <source>
        <strain evidence="1 2">ATCC 30569</strain>
    </source>
</reference>
<accession>A0AA88KNZ4</accession>
<evidence type="ECO:0000313" key="1">
    <source>
        <dbReference type="EMBL" id="KAG2388883.1"/>
    </source>
</evidence>
<proteinExistence type="predicted"/>
<dbReference type="RefSeq" id="XP_044552875.1">
    <property type="nucleotide sequence ID" value="XM_044692724.1"/>
</dbReference>
<sequence length="661" mass="76836">MKRNLLLSILSSRLTRASARQELGHPFKFLKASTPVVALGWKSLFPNHHHGMSQISAYDPQQEERRAFHSSLRFFEQQERTSNHECSSLTLLEEQFQQVIQQIHSEMSQWNDDHPPSSTPKTSHHRKLSNILLMELFRLVDLGPGAMLSKLQEVDSAFDRMRDYLLYRELHLIFLKGLFQEWFDIQKLQTLFEHDNPHGGIYKYPKLAATDTTVQPCYKDETHFLCCVWDSKVAIAAALPRGVGNRRVFTKQDLIANFYWLFTRFRDMPTEKQALIDYAKMVLNGYKETKEAYLKSVRRENVDDFNTRMYDVMENVFAFTRETFTEDEFDWFEDLETNLPLHLGACLKAIEILSQFKHYQDYSQMLKDLDNCVKINPNNPYILYLKASLCRHLMSDPRQETVAFYQAGIESCNAALDVMKNHVNIHFTSASPQRDRLTKTRFDAENDINSNEEDELAQEPIPDLKFTPILFLRAGIYNLYAANPSLHPSSKIRAGMSALNDLKQVERFSRMPSESSFLNTKGYAYYCSQQFEKAATCFAAIEKFEHVISRASIIQAICSTATCVMELGYTDFCLEKLEEYIVKYNHHPSLVAHKLDCHRVSCRSKDDLKNLLPMLHNFANSLKNTSQTDPENFKRYYAETIGYIEKFQKIVDNPSFPERWG</sequence>
<gene>
    <name evidence="1" type="ORF">C9374_000322</name>
</gene>
<protein>
    <submittedName>
        <fullName evidence="1">Uncharacterized protein</fullName>
    </submittedName>
</protein>
<dbReference type="Gene3D" id="1.25.40.10">
    <property type="entry name" value="Tetratricopeptide repeat domain"/>
    <property type="match status" value="1"/>
</dbReference>